<feature type="domain" description="SAND" evidence="7">
    <location>
        <begin position="255"/>
        <end position="343"/>
    </location>
</feature>
<feature type="region of interest" description="Disordered" evidence="5">
    <location>
        <begin position="1"/>
        <end position="71"/>
    </location>
</feature>
<protein>
    <recommendedName>
        <fullName evidence="10">PHD-type domain-containing protein</fullName>
    </recommendedName>
</protein>
<keyword evidence="2 4" id="KW-0863">Zinc-finger</keyword>
<evidence type="ECO:0000259" key="6">
    <source>
        <dbReference type="PROSITE" id="PS50016"/>
    </source>
</evidence>
<dbReference type="GO" id="GO:0005634">
    <property type="term" value="C:nucleus"/>
    <property type="evidence" value="ECO:0007669"/>
    <property type="project" value="TreeGrafter"/>
</dbReference>
<dbReference type="GO" id="GO:0003677">
    <property type="term" value="F:DNA binding"/>
    <property type="evidence" value="ECO:0007669"/>
    <property type="project" value="InterPro"/>
</dbReference>
<dbReference type="InterPro" id="IPR013083">
    <property type="entry name" value="Znf_RING/FYVE/PHD"/>
</dbReference>
<evidence type="ECO:0000256" key="1">
    <source>
        <dbReference type="ARBA" id="ARBA00022723"/>
    </source>
</evidence>
<feature type="compositionally biased region" description="Polar residues" evidence="5">
    <location>
        <begin position="38"/>
        <end position="49"/>
    </location>
</feature>
<evidence type="ECO:0000256" key="2">
    <source>
        <dbReference type="ARBA" id="ARBA00022771"/>
    </source>
</evidence>
<dbReference type="SMART" id="SM00258">
    <property type="entry name" value="SAND"/>
    <property type="match status" value="2"/>
</dbReference>
<dbReference type="Pfam" id="PF00628">
    <property type="entry name" value="PHD"/>
    <property type="match status" value="1"/>
</dbReference>
<keyword evidence="3" id="KW-0862">Zinc</keyword>
<keyword evidence="1" id="KW-0479">Metal-binding</keyword>
<dbReference type="CDD" id="cd15541">
    <property type="entry name" value="PHD_TIF1_like"/>
    <property type="match status" value="1"/>
</dbReference>
<evidence type="ECO:0000256" key="3">
    <source>
        <dbReference type="ARBA" id="ARBA00022833"/>
    </source>
</evidence>
<feature type="domain" description="PHD-type" evidence="6">
    <location>
        <begin position="362"/>
        <end position="410"/>
    </location>
</feature>
<organism evidence="8 9">
    <name type="scientific">Pangasianodon hypophthalmus</name>
    <name type="common">Striped catfish</name>
    <name type="synonym">Helicophagus hypophthalmus</name>
    <dbReference type="NCBI Taxonomy" id="310915"/>
    <lineage>
        <taxon>Eukaryota</taxon>
        <taxon>Metazoa</taxon>
        <taxon>Chordata</taxon>
        <taxon>Craniata</taxon>
        <taxon>Vertebrata</taxon>
        <taxon>Euteleostomi</taxon>
        <taxon>Actinopterygii</taxon>
        <taxon>Neopterygii</taxon>
        <taxon>Teleostei</taxon>
        <taxon>Ostariophysi</taxon>
        <taxon>Siluriformes</taxon>
        <taxon>Pangasiidae</taxon>
        <taxon>Pangasianodon</taxon>
    </lineage>
</organism>
<dbReference type="SUPFAM" id="SSF57903">
    <property type="entry name" value="FYVE/PHD zinc finger"/>
    <property type="match status" value="1"/>
</dbReference>
<evidence type="ECO:0000256" key="4">
    <source>
        <dbReference type="PROSITE-ProRule" id="PRU00146"/>
    </source>
</evidence>
<name>A0A5N5JEQ9_PANHP</name>
<dbReference type="Gene3D" id="3.10.390.10">
    <property type="entry name" value="SAND domain-like"/>
    <property type="match status" value="2"/>
</dbReference>
<evidence type="ECO:0000313" key="9">
    <source>
        <dbReference type="Proteomes" id="UP000327468"/>
    </source>
</evidence>
<sequence length="419" mass="47619">MKISKESGSDSDSDSEPLKPRTRGRKSMMMMRQRSGKRSSNLNSFSPHASRQKRFRSSPTVRKQLGESLKKKPRLAVTCGNKEGTLYKDKFKKSEPCIWSNHKWFTPTEFEKFGGKEKNKKWKISILHNQIPLQTFIQEGFLPCPSFKTKRSRDKEPKCRRELIRTRRSTRYGRNSHTSESDIISELSSLPSCSTDDDEDDVQVTEREFSGDSFDVTCSKGREVLSKGTDSHTSESDIISELSSLPSCSTDDDDEDDVQVTEGEFSGDSFDVTCSKGRGVLHVTRFATETCGKCIRTQDAWLTPEDFLNKNKPGGNWRLDIRSHSVPLGKLIMRRVLKPHMLNCKCPICTGEPLHLLDQNNDDMCFMCNRDGDLVCCDKCPRAFHHHCHKPALRDDTIGDHWTCSFCKKSVPGARKKSS</sequence>
<dbReference type="InterPro" id="IPR011011">
    <property type="entry name" value="Znf_FYVE_PHD"/>
</dbReference>
<dbReference type="SMART" id="SM00249">
    <property type="entry name" value="PHD"/>
    <property type="match status" value="1"/>
</dbReference>
<feature type="domain" description="SAND" evidence="7">
    <location>
        <begin position="64"/>
        <end position="143"/>
    </location>
</feature>
<proteinExistence type="predicted"/>
<evidence type="ECO:0008006" key="10">
    <source>
        <dbReference type="Google" id="ProtNLM"/>
    </source>
</evidence>
<evidence type="ECO:0000259" key="7">
    <source>
        <dbReference type="PROSITE" id="PS50864"/>
    </source>
</evidence>
<dbReference type="SUPFAM" id="SSF63763">
    <property type="entry name" value="SAND domain-like"/>
    <property type="match status" value="2"/>
</dbReference>
<dbReference type="PANTHER" id="PTHR46386:SF1">
    <property type="entry name" value="NUCLEAR BODY PROTEIN SP140-LIKE PROTEIN"/>
    <property type="match status" value="1"/>
</dbReference>
<dbReference type="Pfam" id="PF01342">
    <property type="entry name" value="SAND"/>
    <property type="match status" value="2"/>
</dbReference>
<gene>
    <name evidence="8" type="ORF">PHYPO_G00170140</name>
</gene>
<evidence type="ECO:0000313" key="8">
    <source>
        <dbReference type="EMBL" id="KAB5517691.1"/>
    </source>
</evidence>
<evidence type="ECO:0000256" key="5">
    <source>
        <dbReference type="SAM" id="MobiDB-lite"/>
    </source>
</evidence>
<dbReference type="PROSITE" id="PS50864">
    <property type="entry name" value="SAND"/>
    <property type="match status" value="2"/>
</dbReference>
<dbReference type="AlphaFoldDB" id="A0A5N5JEQ9"/>
<dbReference type="InterPro" id="IPR019787">
    <property type="entry name" value="Znf_PHD-finger"/>
</dbReference>
<dbReference type="Gene3D" id="3.30.40.10">
    <property type="entry name" value="Zinc/RING finger domain, C3HC4 (zinc finger)"/>
    <property type="match status" value="1"/>
</dbReference>
<comment type="caution">
    <text evidence="8">The sequence shown here is derived from an EMBL/GenBank/DDBJ whole genome shotgun (WGS) entry which is preliminary data.</text>
</comment>
<keyword evidence="9" id="KW-1185">Reference proteome</keyword>
<dbReference type="InterPro" id="IPR001965">
    <property type="entry name" value="Znf_PHD"/>
</dbReference>
<dbReference type="PANTHER" id="PTHR46386">
    <property type="entry name" value="NUCLEAR BODY PROTEIN SP140"/>
    <property type="match status" value="1"/>
</dbReference>
<dbReference type="EMBL" id="VFJC01000030">
    <property type="protein sequence ID" value="KAB5517691.1"/>
    <property type="molecule type" value="Genomic_DNA"/>
</dbReference>
<dbReference type="GO" id="GO:0000981">
    <property type="term" value="F:DNA-binding transcription factor activity, RNA polymerase II-specific"/>
    <property type="evidence" value="ECO:0007669"/>
    <property type="project" value="TreeGrafter"/>
</dbReference>
<dbReference type="PROSITE" id="PS50016">
    <property type="entry name" value="ZF_PHD_2"/>
    <property type="match status" value="1"/>
</dbReference>
<dbReference type="InterPro" id="IPR000770">
    <property type="entry name" value="SAND_dom"/>
</dbReference>
<dbReference type="GO" id="GO:0008270">
    <property type="term" value="F:zinc ion binding"/>
    <property type="evidence" value="ECO:0007669"/>
    <property type="project" value="UniProtKB-KW"/>
</dbReference>
<dbReference type="InterPro" id="IPR043563">
    <property type="entry name" value="Sp110/Sp140/Sp140L-like"/>
</dbReference>
<dbReference type="Proteomes" id="UP000327468">
    <property type="component" value="Chromosome 29"/>
</dbReference>
<dbReference type="InterPro" id="IPR010919">
    <property type="entry name" value="SAND-like_dom_sf"/>
</dbReference>
<accession>A0A5N5JEQ9</accession>
<reference evidence="8 9" key="1">
    <citation type="submission" date="2019-06" db="EMBL/GenBank/DDBJ databases">
        <title>A chromosome-scale genome assembly of the striped catfish, Pangasianodon hypophthalmus.</title>
        <authorList>
            <person name="Wen M."/>
            <person name="Zahm M."/>
            <person name="Roques C."/>
            <person name="Cabau C."/>
            <person name="Klopp C."/>
            <person name="Donnadieu C."/>
            <person name="Jouanno E."/>
            <person name="Avarre J.-C."/>
            <person name="Campet M."/>
            <person name="Ha T.T.T."/>
            <person name="Dugue R."/>
            <person name="Lampietro C."/>
            <person name="Louis A."/>
            <person name="Herpin A."/>
            <person name="Echchiki A."/>
            <person name="Berthelot C."/>
            <person name="Parey E."/>
            <person name="Roest-Crollius H."/>
            <person name="Braasch I."/>
            <person name="Postlethwait J."/>
            <person name="Bobe J."/>
            <person name="Montfort J."/>
            <person name="Bouchez O."/>
            <person name="Begum T."/>
            <person name="Schartl M."/>
            <person name="Guiguen Y."/>
        </authorList>
    </citation>
    <scope>NUCLEOTIDE SEQUENCE [LARGE SCALE GENOMIC DNA]</scope>
    <source>
        <strain evidence="8 9">Indonesia</strain>
        <tissue evidence="8">Blood</tissue>
    </source>
</reference>